<dbReference type="Gene3D" id="3.30.70.240">
    <property type="match status" value="1"/>
</dbReference>
<evidence type="ECO:0000256" key="1">
    <source>
        <dbReference type="ARBA" id="ARBA00001946"/>
    </source>
</evidence>
<dbReference type="SUPFAM" id="SSF143430">
    <property type="entry name" value="TTP0101/SSO1404-like"/>
    <property type="match status" value="1"/>
</dbReference>
<keyword evidence="7 9" id="KW-0460">Magnesium</keyword>
<dbReference type="PATRIC" id="fig|1590.231.peg.188"/>
<comment type="function">
    <text evidence="9">CRISPR (clustered regularly interspaced short palindromic repeat), is an adaptive immune system that provides protection against mobile genetic elements (viruses, transposable elements and conjugative plasmids). CRISPR clusters contain sequences complementary to antecedent mobile elements and target invading nucleic acids. CRISPR clusters are transcribed and processed into CRISPR RNA (crRNA). Functions as a ssRNA-specific endoribonuclease. Involved in the integration of spacer DNA into the CRISPR cassette.</text>
</comment>
<dbReference type="GO" id="GO:0016787">
    <property type="term" value="F:hydrolase activity"/>
    <property type="evidence" value="ECO:0007669"/>
    <property type="project" value="UniProtKB-KW"/>
</dbReference>
<dbReference type="InterPro" id="IPR019199">
    <property type="entry name" value="Virulence_VapD/CRISPR_Cas2"/>
</dbReference>
<dbReference type="NCBIfam" id="TIGR01573">
    <property type="entry name" value="cas2"/>
    <property type="match status" value="1"/>
</dbReference>
<protein>
    <recommendedName>
        <fullName evidence="9">CRISPR-associated endoribonuclease Cas2</fullName>
        <ecNumber evidence="9">3.1.-.-</ecNumber>
    </recommendedName>
</protein>
<keyword evidence="5 9" id="KW-0255">Endonuclease</keyword>
<evidence type="ECO:0000313" key="10">
    <source>
        <dbReference type="EMBL" id="ODO60198.1"/>
    </source>
</evidence>
<comment type="caution">
    <text evidence="10">The sequence shown here is derived from an EMBL/GenBank/DDBJ whole genome shotgun (WGS) entry which is preliminary data.</text>
</comment>
<organism evidence="10 11">
    <name type="scientific">Lactiplantibacillus plantarum</name>
    <name type="common">Lactobacillus plantarum</name>
    <dbReference type="NCBI Taxonomy" id="1590"/>
    <lineage>
        <taxon>Bacteria</taxon>
        <taxon>Bacillati</taxon>
        <taxon>Bacillota</taxon>
        <taxon>Bacilli</taxon>
        <taxon>Lactobacillales</taxon>
        <taxon>Lactobacillaceae</taxon>
        <taxon>Lactiplantibacillus</taxon>
    </lineage>
</organism>
<comment type="similarity">
    <text evidence="2 9">Belongs to the CRISPR-associated endoribonuclease Cas2 protein family.</text>
</comment>
<feature type="binding site" evidence="9">
    <location>
        <position position="8"/>
    </location>
    <ligand>
        <name>Mg(2+)</name>
        <dbReference type="ChEBI" id="CHEBI:18420"/>
        <note>catalytic</note>
    </ligand>
</feature>
<dbReference type="RefSeq" id="WP_063722123.1">
    <property type="nucleotide sequence ID" value="NZ_AP028145.1"/>
</dbReference>
<dbReference type="Pfam" id="PF09827">
    <property type="entry name" value="CRISPR_Cas2"/>
    <property type="match status" value="1"/>
</dbReference>
<dbReference type="Proteomes" id="UP000094892">
    <property type="component" value="Unassembled WGS sequence"/>
</dbReference>
<keyword evidence="3 9" id="KW-0540">Nuclease</keyword>
<dbReference type="EMBL" id="MCOL01000001">
    <property type="protein sequence ID" value="ODO60198.1"/>
    <property type="molecule type" value="Genomic_DNA"/>
</dbReference>
<evidence type="ECO:0000256" key="2">
    <source>
        <dbReference type="ARBA" id="ARBA00009959"/>
    </source>
</evidence>
<evidence type="ECO:0000256" key="4">
    <source>
        <dbReference type="ARBA" id="ARBA00022723"/>
    </source>
</evidence>
<reference evidence="10 11" key="1">
    <citation type="submission" date="2016-08" db="EMBL/GenBank/DDBJ databases">
        <title>Genome sequencing of Lactobacillus plantarum JSA22, isolated from fermented soybean paste.</title>
        <authorList>
            <person name="Choi H.S."/>
        </authorList>
    </citation>
    <scope>NUCLEOTIDE SEQUENCE [LARGE SCALE GENOMIC DNA]</scope>
    <source>
        <strain evidence="10 11">JSA22</strain>
    </source>
</reference>
<dbReference type="EC" id="3.1.-.-" evidence="9"/>
<evidence type="ECO:0000256" key="9">
    <source>
        <dbReference type="HAMAP-Rule" id="MF_01471"/>
    </source>
</evidence>
<proteinExistence type="inferred from homology"/>
<comment type="cofactor">
    <cofactor evidence="1 9">
        <name>Mg(2+)</name>
        <dbReference type="ChEBI" id="CHEBI:18420"/>
    </cofactor>
</comment>
<evidence type="ECO:0000256" key="8">
    <source>
        <dbReference type="ARBA" id="ARBA00023118"/>
    </source>
</evidence>
<dbReference type="InterPro" id="IPR021127">
    <property type="entry name" value="CRISPR_associated_Cas2"/>
</dbReference>
<dbReference type="GO" id="GO:0046872">
    <property type="term" value="F:metal ion binding"/>
    <property type="evidence" value="ECO:0007669"/>
    <property type="project" value="UniProtKB-UniRule"/>
</dbReference>
<keyword evidence="8 9" id="KW-0051">Antiviral defense</keyword>
<gene>
    <name evidence="9" type="primary">cas2</name>
    <name evidence="10" type="ORF">LPJSA22_00131</name>
</gene>
<sequence>MRLIVMFDVPMDTSEERRAYRHFHKALVREGFLMMQYSTYVRVCVNKKAAEFVEKRIAPLAPKGGKVQTMTVTEKQYQAMHYIQGTPSNDVLNSAERTIVI</sequence>
<dbReference type="GO" id="GO:0051607">
    <property type="term" value="P:defense response to virus"/>
    <property type="evidence" value="ECO:0007669"/>
    <property type="project" value="UniProtKB-UniRule"/>
</dbReference>
<dbReference type="AlphaFoldDB" id="A0A1E3KMV2"/>
<accession>A0A1E3KMV2</accession>
<evidence type="ECO:0000256" key="7">
    <source>
        <dbReference type="ARBA" id="ARBA00022842"/>
    </source>
</evidence>
<keyword evidence="4 9" id="KW-0479">Metal-binding</keyword>
<dbReference type="GO" id="GO:0004521">
    <property type="term" value="F:RNA endonuclease activity"/>
    <property type="evidence" value="ECO:0007669"/>
    <property type="project" value="InterPro"/>
</dbReference>
<evidence type="ECO:0000256" key="5">
    <source>
        <dbReference type="ARBA" id="ARBA00022759"/>
    </source>
</evidence>
<evidence type="ECO:0000313" key="11">
    <source>
        <dbReference type="Proteomes" id="UP000094892"/>
    </source>
</evidence>
<dbReference type="HAMAP" id="MF_01471">
    <property type="entry name" value="Cas2"/>
    <property type="match status" value="1"/>
</dbReference>
<comment type="subunit">
    <text evidence="9">Homodimer, forms a heterotetramer with a Cas1 homodimer.</text>
</comment>
<evidence type="ECO:0000256" key="3">
    <source>
        <dbReference type="ARBA" id="ARBA00022722"/>
    </source>
</evidence>
<keyword evidence="6 9" id="KW-0378">Hydrolase</keyword>
<dbReference type="GO" id="GO:0043571">
    <property type="term" value="P:maintenance of CRISPR repeat elements"/>
    <property type="evidence" value="ECO:0007669"/>
    <property type="project" value="UniProtKB-UniRule"/>
</dbReference>
<evidence type="ECO:0000256" key="6">
    <source>
        <dbReference type="ARBA" id="ARBA00022801"/>
    </source>
</evidence>
<name>A0A1E3KMV2_LACPN</name>